<sequence length="109" mass="12071">MKTTCNLSVSIARFESEKKNSLETSKSDESGFHTNMRRSFAWSRVGTRPVVKTPVTRAVTHTVLGAITADAVIHLSLRKPAPPKPKPKKAKTNKRKKKDVEAEAAVEEE</sequence>
<evidence type="ECO:0000313" key="2">
    <source>
        <dbReference type="EMBL" id="KAG1301740.1"/>
    </source>
</evidence>
<protein>
    <submittedName>
        <fullName evidence="2">Uncharacterized protein</fullName>
    </submittedName>
</protein>
<feature type="region of interest" description="Disordered" evidence="1">
    <location>
        <begin position="76"/>
        <end position="109"/>
    </location>
</feature>
<dbReference type="Proteomes" id="UP000716291">
    <property type="component" value="Unassembled WGS sequence"/>
</dbReference>
<accession>A0A9P6WZB7</accession>
<comment type="caution">
    <text evidence="2">The sequence shown here is derived from an EMBL/GenBank/DDBJ whole genome shotgun (WGS) entry which is preliminary data.</text>
</comment>
<evidence type="ECO:0000256" key="1">
    <source>
        <dbReference type="SAM" id="MobiDB-lite"/>
    </source>
</evidence>
<dbReference type="EMBL" id="JAANQT010002852">
    <property type="protein sequence ID" value="KAG1301740.1"/>
    <property type="molecule type" value="Genomic_DNA"/>
</dbReference>
<proteinExistence type="predicted"/>
<name>A0A9P6WZB7_RHIOR</name>
<keyword evidence="3" id="KW-1185">Reference proteome</keyword>
<reference evidence="2" key="1">
    <citation type="journal article" date="2020" name="Microb. Genom.">
        <title>Genetic diversity of clinical and environmental Mucorales isolates obtained from an investigation of mucormycosis cases among solid organ transplant recipients.</title>
        <authorList>
            <person name="Nguyen M.H."/>
            <person name="Kaul D."/>
            <person name="Muto C."/>
            <person name="Cheng S.J."/>
            <person name="Richter R.A."/>
            <person name="Bruno V.M."/>
            <person name="Liu G."/>
            <person name="Beyhan S."/>
            <person name="Sundermann A.J."/>
            <person name="Mounaud S."/>
            <person name="Pasculle A.W."/>
            <person name="Nierman W.C."/>
            <person name="Driscoll E."/>
            <person name="Cumbie R."/>
            <person name="Clancy C.J."/>
            <person name="Dupont C.L."/>
        </authorList>
    </citation>
    <scope>NUCLEOTIDE SEQUENCE</scope>
    <source>
        <strain evidence="2">GL11</strain>
    </source>
</reference>
<organism evidence="2 3">
    <name type="scientific">Rhizopus oryzae</name>
    <name type="common">Mucormycosis agent</name>
    <name type="synonym">Rhizopus arrhizus var. delemar</name>
    <dbReference type="NCBI Taxonomy" id="64495"/>
    <lineage>
        <taxon>Eukaryota</taxon>
        <taxon>Fungi</taxon>
        <taxon>Fungi incertae sedis</taxon>
        <taxon>Mucoromycota</taxon>
        <taxon>Mucoromycotina</taxon>
        <taxon>Mucoromycetes</taxon>
        <taxon>Mucorales</taxon>
        <taxon>Mucorineae</taxon>
        <taxon>Rhizopodaceae</taxon>
        <taxon>Rhizopus</taxon>
    </lineage>
</organism>
<gene>
    <name evidence="2" type="ORF">G6F64_011534</name>
</gene>
<dbReference type="AlphaFoldDB" id="A0A9P6WZB7"/>
<evidence type="ECO:0000313" key="3">
    <source>
        <dbReference type="Proteomes" id="UP000716291"/>
    </source>
</evidence>
<feature type="compositionally biased region" description="Basic residues" evidence="1">
    <location>
        <begin position="85"/>
        <end position="97"/>
    </location>
</feature>